<accession>D6D4G6</accession>
<dbReference type="Proteomes" id="UP000008795">
    <property type="component" value="Chromosome"/>
</dbReference>
<proteinExistence type="predicted"/>
<dbReference type="HOGENOM" id="CLU_3247731_0_0_10"/>
<dbReference type="EMBL" id="FP929033">
    <property type="protein sequence ID" value="CBK65368.1"/>
    <property type="molecule type" value="Genomic_DNA"/>
</dbReference>
<evidence type="ECO:0000313" key="2">
    <source>
        <dbReference type="Proteomes" id="UP000008795"/>
    </source>
</evidence>
<dbReference type="PATRIC" id="fig|657309.4.peg.3925"/>
<evidence type="ECO:0000313" key="1">
    <source>
        <dbReference type="EMBL" id="CBK65368.1"/>
    </source>
</evidence>
<protein>
    <submittedName>
        <fullName evidence="1">Uncharacterized protein</fullName>
    </submittedName>
</protein>
<dbReference type="AlphaFoldDB" id="D6D4G6"/>
<reference evidence="1 2" key="2">
    <citation type="submission" date="2010-03" db="EMBL/GenBank/DDBJ databases">
        <authorList>
            <person name="Pajon A."/>
        </authorList>
    </citation>
    <scope>NUCLEOTIDE SEQUENCE [LARGE SCALE GENOMIC DNA]</scope>
    <source>
        <strain evidence="1 2">XB1A</strain>
    </source>
</reference>
<dbReference type="KEGG" id="bxy:BXY_00640"/>
<reference evidence="1 2" key="1">
    <citation type="submission" date="2010-03" db="EMBL/GenBank/DDBJ databases">
        <title>The genome sequence of Bacteriodes xylanisolvens XB1A.</title>
        <authorList>
            <consortium name="metaHIT consortium -- http://www.metahit.eu/"/>
            <person name="Pajon A."/>
            <person name="Turner K."/>
            <person name="Parkhill J."/>
            <person name="Bernalier A."/>
        </authorList>
    </citation>
    <scope>NUCLEOTIDE SEQUENCE [LARGE SCALE GENOMIC DNA]</scope>
    <source>
        <strain evidence="1 2">XB1A</strain>
    </source>
</reference>
<sequence length="42" mass="5026">MEFPAILQDLQDFGYTMQDFGYTFSLLHITFVRKENTIYSPF</sequence>
<name>D6D4G6_9BACE</name>
<gene>
    <name evidence="1" type="ORF">BXY_00640</name>
</gene>
<organism evidence="1 2">
    <name type="scientific">Bacteroides xylanisolvens XB1A</name>
    <dbReference type="NCBI Taxonomy" id="657309"/>
    <lineage>
        <taxon>Bacteria</taxon>
        <taxon>Pseudomonadati</taxon>
        <taxon>Bacteroidota</taxon>
        <taxon>Bacteroidia</taxon>
        <taxon>Bacteroidales</taxon>
        <taxon>Bacteroidaceae</taxon>
        <taxon>Bacteroides</taxon>
    </lineage>
</organism>